<dbReference type="SUPFAM" id="SSF55821">
    <property type="entry name" value="YrdC/RibB"/>
    <property type="match status" value="1"/>
</dbReference>
<accession>A0A381NPB1</accession>
<comment type="cofactor">
    <cofactor evidence="3">
        <name>Zn(2+)</name>
        <dbReference type="ChEBI" id="CHEBI:29105"/>
    </cofactor>
</comment>
<evidence type="ECO:0000256" key="7">
    <source>
        <dbReference type="ARBA" id="ARBA00022619"/>
    </source>
</evidence>
<dbReference type="InterPro" id="IPR036144">
    <property type="entry name" value="RibA-like_sf"/>
</dbReference>
<comment type="similarity">
    <text evidence="5">In the N-terminal section; belongs to the DHBP synthase family.</text>
</comment>
<reference evidence="19" key="1">
    <citation type="submission" date="2018-05" db="EMBL/GenBank/DDBJ databases">
        <authorList>
            <person name="Lanie J.A."/>
            <person name="Ng W.-L."/>
            <person name="Kazmierczak K.M."/>
            <person name="Andrzejewski T.M."/>
            <person name="Davidsen T.M."/>
            <person name="Wayne K.J."/>
            <person name="Tettelin H."/>
            <person name="Glass J.I."/>
            <person name="Rusch D."/>
            <person name="Podicherti R."/>
            <person name="Tsui H.-C.T."/>
            <person name="Winkler M.E."/>
        </authorList>
    </citation>
    <scope>NUCLEOTIDE SEQUENCE</scope>
</reference>
<sequence>MAETDKIFNSIEEAIKAIANGELIVVVDDEDRENEGDLICAAEAATAEKVNFMAKFGRGLICLPLESETVNRLNLPLMVSNNNATMGTNFTISIEASVGVTTGISAADRARTIAAAINPDSGREDIRSPGHIFPLLASQGGVLRRAGHTEAAVDLAKLANKLPGGVICEIMNEDGTMARVPDLMKFAELHKLLIITIKDLIEYRKRNETLVIKKAEAMLPSKFGDFNVIGFQSVLDDSDYVALVKGEWEEDEPVLVRVHSECLTGDVFGSYRCDCGPQLHAAMEMVQAEGKGVILYLPQEGRGIGLINKLHAYKLQEKGADTVEANQQLGFKADLRDYGMGAQMLFMLGVRRMRLMTNNPRKIVGVQGHGLEVVERIPLEIQSNPGNIKYMHTKKHKLGHILNI</sequence>
<comment type="cofactor">
    <cofactor evidence="2">
        <name>Mg(2+)</name>
        <dbReference type="ChEBI" id="CHEBI:18420"/>
    </cofactor>
</comment>
<dbReference type="GO" id="GO:0046872">
    <property type="term" value="F:metal ion binding"/>
    <property type="evidence" value="ECO:0007669"/>
    <property type="project" value="UniProtKB-KW"/>
</dbReference>
<keyword evidence="15" id="KW-0456">Lyase</keyword>
<evidence type="ECO:0000256" key="13">
    <source>
        <dbReference type="ARBA" id="ARBA00023134"/>
    </source>
</evidence>
<comment type="catalytic activity">
    <reaction evidence="17">
        <text>GTP + 4 H2O = 2,5-diamino-6-hydroxy-4-(5-phosphoribosylamino)-pyrimidine + formate + 2 phosphate + 3 H(+)</text>
        <dbReference type="Rhea" id="RHEA:23704"/>
        <dbReference type="ChEBI" id="CHEBI:15377"/>
        <dbReference type="ChEBI" id="CHEBI:15378"/>
        <dbReference type="ChEBI" id="CHEBI:15740"/>
        <dbReference type="ChEBI" id="CHEBI:37565"/>
        <dbReference type="ChEBI" id="CHEBI:43474"/>
        <dbReference type="ChEBI" id="CHEBI:58614"/>
        <dbReference type="EC" id="3.5.4.25"/>
    </reaction>
</comment>
<dbReference type="GO" id="GO:0005829">
    <property type="term" value="C:cytosol"/>
    <property type="evidence" value="ECO:0007669"/>
    <property type="project" value="TreeGrafter"/>
</dbReference>
<dbReference type="Pfam" id="PF00926">
    <property type="entry name" value="DHBP_synthase"/>
    <property type="match status" value="1"/>
</dbReference>
<comment type="pathway">
    <text evidence="4">Cofactor biosynthesis; riboflavin biosynthesis; 5-amino-6-(D-ribitylamino)uracil from GTP: step 1/4.</text>
</comment>
<protein>
    <recommendedName>
        <fullName evidence="6">GTP cyclohydrolase II</fullName>
        <ecNumber evidence="6">3.5.4.25</ecNumber>
    </recommendedName>
</protein>
<dbReference type="HAMAP" id="MF_01283">
    <property type="entry name" value="RibBA"/>
    <property type="match status" value="1"/>
</dbReference>
<dbReference type="EMBL" id="UINC01000500">
    <property type="protein sequence ID" value="SUZ56425.1"/>
    <property type="molecule type" value="Genomic_DNA"/>
</dbReference>
<dbReference type="PANTHER" id="PTHR21327">
    <property type="entry name" value="GTP CYCLOHYDROLASE II-RELATED"/>
    <property type="match status" value="1"/>
</dbReference>
<evidence type="ECO:0000256" key="16">
    <source>
        <dbReference type="ARBA" id="ARBA00023268"/>
    </source>
</evidence>
<dbReference type="InterPro" id="IPR017945">
    <property type="entry name" value="DHBP_synth_RibB-like_a/b_dom"/>
</dbReference>
<name>A0A381NPB1_9ZZZZ</name>
<organism evidence="19">
    <name type="scientific">marine metagenome</name>
    <dbReference type="NCBI Taxonomy" id="408172"/>
    <lineage>
        <taxon>unclassified sequences</taxon>
        <taxon>metagenomes</taxon>
        <taxon>ecological metagenomes</taxon>
    </lineage>
</organism>
<keyword evidence="14" id="KW-0464">Manganese</keyword>
<dbReference type="InterPro" id="IPR000926">
    <property type="entry name" value="RibA"/>
</dbReference>
<keyword evidence="16" id="KW-0511">Multifunctional enzyme</keyword>
<evidence type="ECO:0000256" key="14">
    <source>
        <dbReference type="ARBA" id="ARBA00023211"/>
    </source>
</evidence>
<dbReference type="NCBIfam" id="TIGR00506">
    <property type="entry name" value="ribB"/>
    <property type="match status" value="1"/>
</dbReference>
<evidence type="ECO:0000256" key="1">
    <source>
        <dbReference type="ARBA" id="ARBA00001936"/>
    </source>
</evidence>
<keyword evidence="13" id="KW-0342">GTP-binding</keyword>
<dbReference type="UniPathway" id="UPA00275">
    <property type="reaction ID" value="UER00400"/>
</dbReference>
<feature type="domain" description="GTP cyclohydrolase II" evidence="18">
    <location>
        <begin position="215"/>
        <end position="378"/>
    </location>
</feature>
<dbReference type="GO" id="GO:0009231">
    <property type="term" value="P:riboflavin biosynthetic process"/>
    <property type="evidence" value="ECO:0007669"/>
    <property type="project" value="UniProtKB-UniPathway"/>
</dbReference>
<dbReference type="FunFam" id="3.40.50.10990:FF:000001">
    <property type="entry name" value="Riboflavin biosynthesis protein RibBA"/>
    <property type="match status" value="1"/>
</dbReference>
<evidence type="ECO:0000313" key="19">
    <source>
        <dbReference type="EMBL" id="SUZ56425.1"/>
    </source>
</evidence>
<gene>
    <name evidence="19" type="ORF">METZ01_LOCUS9279</name>
</gene>
<dbReference type="InterPro" id="IPR032677">
    <property type="entry name" value="GTP_cyclohydro_II"/>
</dbReference>
<evidence type="ECO:0000256" key="8">
    <source>
        <dbReference type="ARBA" id="ARBA00022723"/>
    </source>
</evidence>
<keyword evidence="11" id="KW-0862">Zinc</keyword>
<keyword evidence="12" id="KW-0460">Magnesium</keyword>
<dbReference type="SUPFAM" id="SSF142695">
    <property type="entry name" value="RibA-like"/>
    <property type="match status" value="1"/>
</dbReference>
<dbReference type="AlphaFoldDB" id="A0A381NPB1"/>
<dbReference type="EC" id="3.5.4.25" evidence="6"/>
<dbReference type="GO" id="GO:0003935">
    <property type="term" value="F:GTP cyclohydrolase II activity"/>
    <property type="evidence" value="ECO:0007669"/>
    <property type="project" value="UniProtKB-EC"/>
</dbReference>
<keyword evidence="7" id="KW-0686">Riboflavin biosynthesis</keyword>
<dbReference type="PIRSF" id="PIRSF001259">
    <property type="entry name" value="RibA"/>
    <property type="match status" value="1"/>
</dbReference>
<dbReference type="InterPro" id="IPR016299">
    <property type="entry name" value="Riboflavin_synth_RibBA"/>
</dbReference>
<evidence type="ECO:0000256" key="9">
    <source>
        <dbReference type="ARBA" id="ARBA00022741"/>
    </source>
</evidence>
<dbReference type="GO" id="GO:0008686">
    <property type="term" value="F:3,4-dihydroxy-2-butanone-4-phosphate synthase activity"/>
    <property type="evidence" value="ECO:0007669"/>
    <property type="project" value="InterPro"/>
</dbReference>
<dbReference type="Pfam" id="PF00925">
    <property type="entry name" value="GTP_cyclohydro2"/>
    <property type="match status" value="1"/>
</dbReference>
<dbReference type="GO" id="GO:0005525">
    <property type="term" value="F:GTP binding"/>
    <property type="evidence" value="ECO:0007669"/>
    <property type="project" value="UniProtKB-KW"/>
</dbReference>
<dbReference type="FunFam" id="3.90.870.10:FF:000001">
    <property type="entry name" value="Riboflavin biosynthesis protein RibBA"/>
    <property type="match status" value="1"/>
</dbReference>
<dbReference type="PANTHER" id="PTHR21327:SF18">
    <property type="entry name" value="3,4-DIHYDROXY-2-BUTANONE 4-PHOSPHATE SYNTHASE"/>
    <property type="match status" value="1"/>
</dbReference>
<evidence type="ECO:0000256" key="17">
    <source>
        <dbReference type="ARBA" id="ARBA00049295"/>
    </source>
</evidence>
<evidence type="ECO:0000256" key="5">
    <source>
        <dbReference type="ARBA" id="ARBA00005520"/>
    </source>
</evidence>
<dbReference type="HAMAP" id="MF_00179">
    <property type="entry name" value="RibA"/>
    <property type="match status" value="1"/>
</dbReference>
<evidence type="ECO:0000256" key="10">
    <source>
        <dbReference type="ARBA" id="ARBA00022801"/>
    </source>
</evidence>
<dbReference type="NCBIfam" id="NF006803">
    <property type="entry name" value="PRK09311.1"/>
    <property type="match status" value="1"/>
</dbReference>
<dbReference type="NCBIfam" id="NF001591">
    <property type="entry name" value="PRK00393.1"/>
    <property type="match status" value="1"/>
</dbReference>
<dbReference type="Gene3D" id="3.90.870.10">
    <property type="entry name" value="DHBP synthase"/>
    <property type="match status" value="1"/>
</dbReference>
<evidence type="ECO:0000256" key="15">
    <source>
        <dbReference type="ARBA" id="ARBA00023239"/>
    </source>
</evidence>
<evidence type="ECO:0000256" key="11">
    <source>
        <dbReference type="ARBA" id="ARBA00022833"/>
    </source>
</evidence>
<dbReference type="CDD" id="cd00641">
    <property type="entry name" value="GTP_cyclohydro2"/>
    <property type="match status" value="1"/>
</dbReference>
<dbReference type="Gene3D" id="3.40.50.10990">
    <property type="entry name" value="GTP cyclohydrolase II"/>
    <property type="match status" value="1"/>
</dbReference>
<evidence type="ECO:0000256" key="3">
    <source>
        <dbReference type="ARBA" id="ARBA00001947"/>
    </source>
</evidence>
<comment type="cofactor">
    <cofactor evidence="1">
        <name>Mn(2+)</name>
        <dbReference type="ChEBI" id="CHEBI:29035"/>
    </cofactor>
</comment>
<evidence type="ECO:0000259" key="18">
    <source>
        <dbReference type="Pfam" id="PF00925"/>
    </source>
</evidence>
<dbReference type="InterPro" id="IPR000422">
    <property type="entry name" value="DHBP_synthase_RibB"/>
</dbReference>
<evidence type="ECO:0000256" key="12">
    <source>
        <dbReference type="ARBA" id="ARBA00022842"/>
    </source>
</evidence>
<proteinExistence type="inferred from homology"/>
<evidence type="ECO:0000256" key="2">
    <source>
        <dbReference type="ARBA" id="ARBA00001946"/>
    </source>
</evidence>
<keyword evidence="8" id="KW-0479">Metal-binding</keyword>
<keyword evidence="10" id="KW-0378">Hydrolase</keyword>
<keyword evidence="9" id="KW-0547">Nucleotide-binding</keyword>
<evidence type="ECO:0000256" key="6">
    <source>
        <dbReference type="ARBA" id="ARBA00012762"/>
    </source>
</evidence>
<dbReference type="NCBIfam" id="TIGR00505">
    <property type="entry name" value="ribA"/>
    <property type="match status" value="1"/>
</dbReference>
<dbReference type="HAMAP" id="MF_00180">
    <property type="entry name" value="RibB"/>
    <property type="match status" value="1"/>
</dbReference>
<evidence type="ECO:0000256" key="4">
    <source>
        <dbReference type="ARBA" id="ARBA00004853"/>
    </source>
</evidence>